<dbReference type="AlphaFoldDB" id="A0A9P5NC37"/>
<evidence type="ECO:0000313" key="2">
    <source>
        <dbReference type="Proteomes" id="UP000724874"/>
    </source>
</evidence>
<evidence type="ECO:0000313" key="1">
    <source>
        <dbReference type="EMBL" id="KAF8877324.1"/>
    </source>
</evidence>
<dbReference type="EMBL" id="JADNYJ010000172">
    <property type="protein sequence ID" value="KAF8877324.1"/>
    <property type="molecule type" value="Genomic_DNA"/>
</dbReference>
<proteinExistence type="predicted"/>
<keyword evidence="2" id="KW-1185">Reference proteome</keyword>
<sequence length="74" mass="8148">MDSKCFEVYASEPTTEESMLIRHIVTSVTDLNNSSRSTIGINVNAPTPMRQLIIPILNLDHQPSIQSSHPVASN</sequence>
<protein>
    <submittedName>
        <fullName evidence="1">Uncharacterized protein</fullName>
    </submittedName>
</protein>
<dbReference type="Proteomes" id="UP000724874">
    <property type="component" value="Unassembled WGS sequence"/>
</dbReference>
<organism evidence="1 2">
    <name type="scientific">Gymnopilus junonius</name>
    <name type="common">Spectacular rustgill mushroom</name>
    <name type="synonym">Gymnopilus spectabilis subsp. junonius</name>
    <dbReference type="NCBI Taxonomy" id="109634"/>
    <lineage>
        <taxon>Eukaryota</taxon>
        <taxon>Fungi</taxon>
        <taxon>Dikarya</taxon>
        <taxon>Basidiomycota</taxon>
        <taxon>Agaricomycotina</taxon>
        <taxon>Agaricomycetes</taxon>
        <taxon>Agaricomycetidae</taxon>
        <taxon>Agaricales</taxon>
        <taxon>Agaricineae</taxon>
        <taxon>Hymenogastraceae</taxon>
        <taxon>Gymnopilus</taxon>
    </lineage>
</organism>
<comment type="caution">
    <text evidence="1">The sequence shown here is derived from an EMBL/GenBank/DDBJ whole genome shotgun (WGS) entry which is preliminary data.</text>
</comment>
<accession>A0A9P5NC37</accession>
<name>A0A9P5NC37_GYMJU</name>
<reference evidence="1" key="1">
    <citation type="submission" date="2020-11" db="EMBL/GenBank/DDBJ databases">
        <authorList>
            <consortium name="DOE Joint Genome Institute"/>
            <person name="Ahrendt S."/>
            <person name="Riley R."/>
            <person name="Andreopoulos W."/>
            <person name="LaButti K."/>
            <person name="Pangilinan J."/>
            <person name="Ruiz-duenas F.J."/>
            <person name="Barrasa J.M."/>
            <person name="Sanchez-Garcia M."/>
            <person name="Camarero S."/>
            <person name="Miyauchi S."/>
            <person name="Serrano A."/>
            <person name="Linde D."/>
            <person name="Babiker R."/>
            <person name="Drula E."/>
            <person name="Ayuso-Fernandez I."/>
            <person name="Pacheco R."/>
            <person name="Padilla G."/>
            <person name="Ferreira P."/>
            <person name="Barriuso J."/>
            <person name="Kellner H."/>
            <person name="Castanera R."/>
            <person name="Alfaro M."/>
            <person name="Ramirez L."/>
            <person name="Pisabarro A.G."/>
            <person name="Kuo A."/>
            <person name="Tritt A."/>
            <person name="Lipzen A."/>
            <person name="He G."/>
            <person name="Yan M."/>
            <person name="Ng V."/>
            <person name="Cullen D."/>
            <person name="Martin F."/>
            <person name="Rosso M.-N."/>
            <person name="Henrissat B."/>
            <person name="Hibbett D."/>
            <person name="Martinez A.T."/>
            <person name="Grigoriev I.V."/>
        </authorList>
    </citation>
    <scope>NUCLEOTIDE SEQUENCE</scope>
    <source>
        <strain evidence="1">AH 44721</strain>
    </source>
</reference>
<gene>
    <name evidence="1" type="ORF">CPB84DRAFT_1795135</name>
</gene>